<proteinExistence type="inferred from homology"/>
<dbReference type="FunFam" id="2.40.50.140:FF:000004">
    <property type="entry name" value="Elongation factor P"/>
    <property type="match status" value="1"/>
</dbReference>
<dbReference type="GO" id="GO:0005829">
    <property type="term" value="C:cytosol"/>
    <property type="evidence" value="ECO:0007669"/>
    <property type="project" value="UniProtKB-ARBA"/>
</dbReference>
<evidence type="ECO:0000256" key="3">
    <source>
        <dbReference type="ARBA" id="ARBA00009479"/>
    </source>
</evidence>
<dbReference type="SMART" id="SM01185">
    <property type="entry name" value="EFP"/>
    <property type="match status" value="1"/>
</dbReference>
<dbReference type="Gene3D" id="2.30.30.30">
    <property type="match status" value="1"/>
</dbReference>
<evidence type="ECO:0000256" key="6">
    <source>
        <dbReference type="ARBA" id="ARBA00022917"/>
    </source>
</evidence>
<dbReference type="Proteomes" id="UP001141806">
    <property type="component" value="Unassembled WGS sequence"/>
</dbReference>
<dbReference type="InterPro" id="IPR020599">
    <property type="entry name" value="Transl_elong_fac_P/YeiP"/>
</dbReference>
<evidence type="ECO:0000313" key="9">
    <source>
        <dbReference type="EMBL" id="KAJ4971290.1"/>
    </source>
</evidence>
<dbReference type="NCBIfam" id="NF001810">
    <property type="entry name" value="PRK00529.1"/>
    <property type="match status" value="1"/>
</dbReference>
<dbReference type="NCBIfam" id="TIGR00038">
    <property type="entry name" value="efp"/>
    <property type="match status" value="1"/>
</dbReference>
<dbReference type="SUPFAM" id="SSF50249">
    <property type="entry name" value="Nucleic acid-binding proteins"/>
    <property type="match status" value="2"/>
</dbReference>
<dbReference type="GO" id="GO:0043043">
    <property type="term" value="P:peptide biosynthetic process"/>
    <property type="evidence" value="ECO:0007669"/>
    <property type="project" value="InterPro"/>
</dbReference>
<reference evidence="9" key="1">
    <citation type="journal article" date="2023" name="Plant J.">
        <title>The genome of the king protea, Protea cynaroides.</title>
        <authorList>
            <person name="Chang J."/>
            <person name="Duong T.A."/>
            <person name="Schoeman C."/>
            <person name="Ma X."/>
            <person name="Roodt D."/>
            <person name="Barker N."/>
            <person name="Li Z."/>
            <person name="Van de Peer Y."/>
            <person name="Mizrachi E."/>
        </authorList>
    </citation>
    <scope>NUCLEOTIDE SEQUENCE</scope>
    <source>
        <tissue evidence="9">Young leaves</tissue>
    </source>
</reference>
<gene>
    <name evidence="9" type="ORF">NE237_004389</name>
</gene>
<evidence type="ECO:0000256" key="1">
    <source>
        <dbReference type="ARBA" id="ARBA00004496"/>
    </source>
</evidence>
<evidence type="ECO:0000256" key="4">
    <source>
        <dbReference type="ARBA" id="ARBA00022490"/>
    </source>
</evidence>
<dbReference type="InterPro" id="IPR008991">
    <property type="entry name" value="Translation_prot_SH3-like_sf"/>
</dbReference>
<dbReference type="FunFam" id="2.40.50.140:FF:000009">
    <property type="entry name" value="Elongation factor P"/>
    <property type="match status" value="1"/>
</dbReference>
<dbReference type="EMBL" id="JAMYWD010000005">
    <property type="protein sequence ID" value="KAJ4971290.1"/>
    <property type="molecule type" value="Genomic_DNA"/>
</dbReference>
<evidence type="ECO:0000313" key="10">
    <source>
        <dbReference type="Proteomes" id="UP001141806"/>
    </source>
</evidence>
<keyword evidence="6" id="KW-0648">Protein biosynthesis</keyword>
<dbReference type="Pfam" id="PF09285">
    <property type="entry name" value="Elong-fact-P_C"/>
    <property type="match status" value="1"/>
</dbReference>
<dbReference type="Pfam" id="PF08207">
    <property type="entry name" value="EFP_N"/>
    <property type="match status" value="1"/>
</dbReference>
<accession>A0A9Q0QTA9</accession>
<dbReference type="InterPro" id="IPR011768">
    <property type="entry name" value="Transl_elongation_fac_P"/>
</dbReference>
<dbReference type="SMART" id="SM00841">
    <property type="entry name" value="Elong-fact-P_C"/>
    <property type="match status" value="1"/>
</dbReference>
<dbReference type="GO" id="GO:0003746">
    <property type="term" value="F:translation elongation factor activity"/>
    <property type="evidence" value="ECO:0007669"/>
    <property type="project" value="UniProtKB-KW"/>
</dbReference>
<comment type="caution">
    <text evidence="9">The sequence shown here is derived from an EMBL/GenBank/DDBJ whole genome shotgun (WGS) entry which is preliminary data.</text>
</comment>
<dbReference type="InterPro" id="IPR012340">
    <property type="entry name" value="NA-bd_OB-fold"/>
</dbReference>
<sequence>MQPLRRRVFRSLFALSSSSSSYSRGAIRTLHIASQHSAGTPERLLPLGFLGTPWAAVQNRGAKVLGTDVRPGNVVQRKDRVYQVLKAQHTQHGRGGATIQVELRDVDSGNKIIERFRTDEAIERVFVEDKSFTFLYTEGDSIMLMEPNTFEQIEVHKDLFGKAAAYLKDEMKVSLQLYDGKPMSASVPTRITCTVAEAQDPMKGLTATPQYKKVLLDNGLTVQAPSFIRSGDQIVMNTIENTYITRAKE</sequence>
<evidence type="ECO:0000256" key="5">
    <source>
        <dbReference type="ARBA" id="ARBA00022768"/>
    </source>
</evidence>
<name>A0A9Q0QTA9_9MAGN</name>
<dbReference type="PANTHER" id="PTHR30053:SF14">
    <property type="entry name" value="TRANSLATION ELONGATION FACTOR KOW-LIKE DOMAIN-CONTAINING PROTEIN"/>
    <property type="match status" value="1"/>
</dbReference>
<dbReference type="HAMAP" id="MF_00141">
    <property type="entry name" value="EF_P"/>
    <property type="match status" value="1"/>
</dbReference>
<feature type="domain" description="Translation elongation factor P/YeiP central" evidence="8">
    <location>
        <begin position="129"/>
        <end position="183"/>
    </location>
</feature>
<dbReference type="AlphaFoldDB" id="A0A9Q0QTA9"/>
<dbReference type="InterPro" id="IPR015365">
    <property type="entry name" value="Elong-fact-P_C"/>
</dbReference>
<dbReference type="SUPFAM" id="SSF50104">
    <property type="entry name" value="Translation proteins SH3-like domain"/>
    <property type="match status" value="1"/>
</dbReference>
<keyword evidence="10" id="KW-1185">Reference proteome</keyword>
<dbReference type="Pfam" id="PF01132">
    <property type="entry name" value="EFP"/>
    <property type="match status" value="1"/>
</dbReference>
<keyword evidence="4" id="KW-0963">Cytoplasm</keyword>
<evidence type="ECO:0008006" key="11">
    <source>
        <dbReference type="Google" id="ProtNLM"/>
    </source>
</evidence>
<evidence type="ECO:0000256" key="2">
    <source>
        <dbReference type="ARBA" id="ARBA00004815"/>
    </source>
</evidence>
<dbReference type="CDD" id="cd04470">
    <property type="entry name" value="S1_EF-P_repeat_1"/>
    <property type="match status" value="1"/>
</dbReference>
<protein>
    <recommendedName>
        <fullName evidence="11">Elongation factor P</fullName>
    </recommendedName>
</protein>
<feature type="domain" description="Elongation factor P C-terminal" evidence="7">
    <location>
        <begin position="191"/>
        <end position="246"/>
    </location>
</feature>
<dbReference type="InterPro" id="IPR014722">
    <property type="entry name" value="Rib_uL2_dom2"/>
</dbReference>
<evidence type="ECO:0000259" key="8">
    <source>
        <dbReference type="SMART" id="SM01185"/>
    </source>
</evidence>
<comment type="similarity">
    <text evidence="3">Belongs to the elongation factor P family.</text>
</comment>
<organism evidence="9 10">
    <name type="scientific">Protea cynaroides</name>
    <dbReference type="NCBI Taxonomy" id="273540"/>
    <lineage>
        <taxon>Eukaryota</taxon>
        <taxon>Viridiplantae</taxon>
        <taxon>Streptophyta</taxon>
        <taxon>Embryophyta</taxon>
        <taxon>Tracheophyta</taxon>
        <taxon>Spermatophyta</taxon>
        <taxon>Magnoliopsida</taxon>
        <taxon>Proteales</taxon>
        <taxon>Proteaceae</taxon>
        <taxon>Protea</taxon>
    </lineage>
</organism>
<keyword evidence="5" id="KW-0251">Elongation factor</keyword>
<comment type="pathway">
    <text evidence="2">Protein biosynthesis; polypeptide chain elongation.</text>
</comment>
<dbReference type="InterPro" id="IPR001059">
    <property type="entry name" value="Transl_elong_P/YeiP_cen"/>
</dbReference>
<dbReference type="OrthoDB" id="10259892at2759"/>
<dbReference type="FunFam" id="2.30.30.30:FF:000003">
    <property type="entry name" value="Elongation factor P"/>
    <property type="match status" value="1"/>
</dbReference>
<comment type="subcellular location">
    <subcellularLocation>
        <location evidence="1">Cytoplasm</location>
    </subcellularLocation>
</comment>
<dbReference type="InterPro" id="IPR013185">
    <property type="entry name" value="Transl_elong_KOW-like"/>
</dbReference>
<dbReference type="Gene3D" id="2.40.50.140">
    <property type="entry name" value="Nucleic acid-binding proteins"/>
    <property type="match status" value="2"/>
</dbReference>
<dbReference type="PANTHER" id="PTHR30053">
    <property type="entry name" value="ELONGATION FACTOR P"/>
    <property type="match status" value="1"/>
</dbReference>
<evidence type="ECO:0000259" key="7">
    <source>
        <dbReference type="SMART" id="SM00841"/>
    </source>
</evidence>